<feature type="non-terminal residue" evidence="3">
    <location>
        <position position="82"/>
    </location>
</feature>
<name>A0A212DFG4_CEREH</name>
<keyword evidence="2" id="KW-0812">Transmembrane</keyword>
<feature type="non-terminal residue" evidence="3">
    <location>
        <position position="1"/>
    </location>
</feature>
<organism evidence="3 4">
    <name type="scientific">Cervus elaphus hippelaphus</name>
    <name type="common">European red deer</name>
    <dbReference type="NCBI Taxonomy" id="46360"/>
    <lineage>
        <taxon>Eukaryota</taxon>
        <taxon>Metazoa</taxon>
        <taxon>Chordata</taxon>
        <taxon>Craniata</taxon>
        <taxon>Vertebrata</taxon>
        <taxon>Euteleostomi</taxon>
        <taxon>Mammalia</taxon>
        <taxon>Eutheria</taxon>
        <taxon>Laurasiatheria</taxon>
        <taxon>Artiodactyla</taxon>
        <taxon>Ruminantia</taxon>
        <taxon>Pecora</taxon>
        <taxon>Cervidae</taxon>
        <taxon>Cervinae</taxon>
        <taxon>Cervus</taxon>
    </lineage>
</organism>
<dbReference type="OrthoDB" id="286301at2759"/>
<evidence type="ECO:0000256" key="2">
    <source>
        <dbReference type="SAM" id="Phobius"/>
    </source>
</evidence>
<reference evidence="3 4" key="1">
    <citation type="journal article" date="2018" name="Mol. Genet. Genomics">
        <title>The red deer Cervus elaphus genome CerEla1.0: sequencing, annotating, genes, and chromosomes.</title>
        <authorList>
            <person name="Bana N.A."/>
            <person name="Nyiri A."/>
            <person name="Nagy J."/>
            <person name="Frank K."/>
            <person name="Nagy T."/>
            <person name="Steger V."/>
            <person name="Schiller M."/>
            <person name="Lakatos P."/>
            <person name="Sugar L."/>
            <person name="Horn P."/>
            <person name="Barta E."/>
            <person name="Orosz L."/>
        </authorList>
    </citation>
    <scope>NUCLEOTIDE SEQUENCE [LARGE SCALE GENOMIC DNA]</scope>
    <source>
        <strain evidence="3">Hungarian</strain>
    </source>
</reference>
<feature type="transmembrane region" description="Helical" evidence="2">
    <location>
        <begin position="6"/>
        <end position="30"/>
    </location>
</feature>
<keyword evidence="4" id="KW-1185">Reference proteome</keyword>
<keyword evidence="2" id="KW-0472">Membrane</keyword>
<dbReference type="AlphaFoldDB" id="A0A212DFG4"/>
<accession>A0A212DFG4</accession>
<evidence type="ECO:0000313" key="4">
    <source>
        <dbReference type="Proteomes" id="UP000242450"/>
    </source>
</evidence>
<dbReference type="EMBL" id="MKHE01000003">
    <property type="protein sequence ID" value="OWK16902.1"/>
    <property type="molecule type" value="Genomic_DNA"/>
</dbReference>
<comment type="caution">
    <text evidence="3">The sequence shown here is derived from an EMBL/GenBank/DDBJ whole genome shotgun (WGS) entry which is preliminary data.</text>
</comment>
<feature type="region of interest" description="Disordered" evidence="1">
    <location>
        <begin position="62"/>
        <end position="82"/>
    </location>
</feature>
<dbReference type="Proteomes" id="UP000242450">
    <property type="component" value="Chromosome 3"/>
</dbReference>
<gene>
    <name evidence="3" type="ORF">Celaphus_00011806</name>
</gene>
<keyword evidence="2" id="KW-1133">Transmembrane helix</keyword>
<protein>
    <submittedName>
        <fullName evidence="3">STAB2</fullName>
    </submittedName>
</protein>
<evidence type="ECO:0000256" key="1">
    <source>
        <dbReference type="SAM" id="MobiDB-lite"/>
    </source>
</evidence>
<evidence type="ECO:0000313" key="3">
    <source>
        <dbReference type="EMBL" id="OWK16902.1"/>
    </source>
</evidence>
<sequence length="82" mass="8663">TSGHTGLGTGVFFAIVLVIGAIALAAYSYFRLNRRTIGFQHFESEEDVGVAALGKQQPESISNPLYESATPAGLGPSYVPFT</sequence>
<proteinExistence type="predicted"/>